<evidence type="ECO:0000256" key="8">
    <source>
        <dbReference type="SAM" id="SignalP"/>
    </source>
</evidence>
<keyword evidence="3" id="KW-1015">Disulfide bond</keyword>
<proteinExistence type="predicted"/>
<dbReference type="GO" id="GO:0019814">
    <property type="term" value="C:immunoglobulin complex"/>
    <property type="evidence" value="ECO:0007669"/>
    <property type="project" value="UniProtKB-KW"/>
</dbReference>
<dbReference type="InterPro" id="IPR007110">
    <property type="entry name" value="Ig-like_dom"/>
</dbReference>
<feature type="region of interest" description="Disordered" evidence="6">
    <location>
        <begin position="218"/>
        <end position="242"/>
    </location>
</feature>
<evidence type="ECO:0000259" key="9">
    <source>
        <dbReference type="PROSITE" id="PS50835"/>
    </source>
</evidence>
<keyword evidence="7" id="KW-1133">Transmembrane helix</keyword>
<reference evidence="11" key="1">
    <citation type="submission" date="2011-12" db="EMBL/GenBank/DDBJ databases">
        <title>The Draft Genome of Lepisosteus oculatus.</title>
        <authorList>
            <consortium name="The Broad Institute Genome Assembly &amp; Analysis Group"/>
            <consortium name="Computational R&amp;D Group"/>
            <consortium name="and Sequencing Platform"/>
            <person name="Di Palma F."/>
            <person name="Alfoldi J."/>
            <person name="Johnson J."/>
            <person name="Berlin A."/>
            <person name="Gnerre S."/>
            <person name="Jaffe D."/>
            <person name="MacCallum I."/>
            <person name="Young S."/>
            <person name="Walker B.J."/>
            <person name="Lander E.S."/>
            <person name="Lindblad-Toh K."/>
        </authorList>
    </citation>
    <scope>NUCLEOTIDE SEQUENCE [LARGE SCALE GENOMIC DNA]</scope>
</reference>
<dbReference type="Bgee" id="ENSLOCG00000000539">
    <property type="expression patterns" value="Expressed in mesonephros and 4 other cell types or tissues"/>
</dbReference>
<dbReference type="SMART" id="SM00406">
    <property type="entry name" value="IGv"/>
    <property type="match status" value="1"/>
</dbReference>
<dbReference type="GO" id="GO:0003823">
    <property type="term" value="F:antigen binding"/>
    <property type="evidence" value="ECO:0000318"/>
    <property type="project" value="GO_Central"/>
</dbReference>
<dbReference type="InterPro" id="IPR003599">
    <property type="entry name" value="Ig_sub"/>
</dbReference>
<dbReference type="GeneTree" id="ENSGT01150000286938"/>
<reference evidence="10" key="2">
    <citation type="submission" date="2025-08" db="UniProtKB">
        <authorList>
            <consortium name="Ensembl"/>
        </authorList>
    </citation>
    <scope>IDENTIFICATION</scope>
</reference>
<dbReference type="FunFam" id="2.60.40.10:FF:000283">
    <property type="entry name" value="Immunoglobulin kappa constant"/>
    <property type="match status" value="2"/>
</dbReference>
<organism evidence="10 11">
    <name type="scientific">Lepisosteus oculatus</name>
    <name type="common">Spotted gar</name>
    <dbReference type="NCBI Taxonomy" id="7918"/>
    <lineage>
        <taxon>Eukaryota</taxon>
        <taxon>Metazoa</taxon>
        <taxon>Chordata</taxon>
        <taxon>Craniata</taxon>
        <taxon>Vertebrata</taxon>
        <taxon>Euteleostomi</taxon>
        <taxon>Actinopterygii</taxon>
        <taxon>Neopterygii</taxon>
        <taxon>Holostei</taxon>
        <taxon>Semionotiformes</taxon>
        <taxon>Lepisosteidae</taxon>
        <taxon>Lepisosteus</taxon>
    </lineage>
</organism>
<dbReference type="InterPro" id="IPR003597">
    <property type="entry name" value="Ig_C1-set"/>
</dbReference>
<keyword evidence="7" id="KW-0472">Membrane</keyword>
<dbReference type="Proteomes" id="UP000018468">
    <property type="component" value="Unassembled WGS sequence"/>
</dbReference>
<dbReference type="CDD" id="cd00098">
    <property type="entry name" value="IgC1"/>
    <property type="match status" value="3"/>
</dbReference>
<dbReference type="InterPro" id="IPR003006">
    <property type="entry name" value="Ig/MHC_CS"/>
</dbReference>
<evidence type="ECO:0000256" key="7">
    <source>
        <dbReference type="SAM" id="Phobius"/>
    </source>
</evidence>
<protein>
    <recommendedName>
        <fullName evidence="9">Ig-like domain-containing protein</fullName>
    </recommendedName>
</protein>
<feature type="domain" description="Ig-like" evidence="9">
    <location>
        <begin position="33"/>
        <end position="131"/>
    </location>
</feature>
<keyword evidence="2" id="KW-1064">Adaptive immunity</keyword>
<feature type="domain" description="Ig-like" evidence="9">
    <location>
        <begin position="231"/>
        <end position="333"/>
    </location>
</feature>
<evidence type="ECO:0000256" key="3">
    <source>
        <dbReference type="ARBA" id="ARBA00023157"/>
    </source>
</evidence>
<feature type="chain" id="PRO_5004865226" description="Ig-like domain-containing protein" evidence="8">
    <location>
        <begin position="26"/>
        <end position="607"/>
    </location>
</feature>
<feature type="compositionally biased region" description="Low complexity" evidence="6">
    <location>
        <begin position="226"/>
        <end position="237"/>
    </location>
</feature>
<keyword evidence="5" id="KW-1280">Immunoglobulin</keyword>
<evidence type="ECO:0000256" key="6">
    <source>
        <dbReference type="SAM" id="MobiDB-lite"/>
    </source>
</evidence>
<dbReference type="PROSITE" id="PS50835">
    <property type="entry name" value="IG_LIKE"/>
    <property type="match status" value="5"/>
</dbReference>
<evidence type="ECO:0000256" key="2">
    <source>
        <dbReference type="ARBA" id="ARBA00023130"/>
    </source>
</evidence>
<reference evidence="10" key="3">
    <citation type="submission" date="2025-09" db="UniProtKB">
        <authorList>
            <consortium name="Ensembl"/>
        </authorList>
    </citation>
    <scope>IDENTIFICATION</scope>
</reference>
<dbReference type="InterPro" id="IPR013783">
    <property type="entry name" value="Ig-like_fold"/>
</dbReference>
<keyword evidence="11" id="KW-1185">Reference proteome</keyword>
<keyword evidence="4" id="KW-0393">Immunoglobulin domain</keyword>
<dbReference type="GO" id="GO:0016064">
    <property type="term" value="P:immunoglobulin mediated immune response"/>
    <property type="evidence" value="ECO:0000318"/>
    <property type="project" value="GO_Central"/>
</dbReference>
<keyword evidence="8" id="KW-0732">Signal</keyword>
<evidence type="ECO:0000256" key="5">
    <source>
        <dbReference type="ARBA" id="ARBA00043265"/>
    </source>
</evidence>
<keyword evidence="7" id="KW-0812">Transmembrane</keyword>
<dbReference type="Pfam" id="PF07686">
    <property type="entry name" value="V-set"/>
    <property type="match status" value="1"/>
</dbReference>
<keyword evidence="1" id="KW-0391">Immunity</keyword>
<dbReference type="InterPro" id="IPR013106">
    <property type="entry name" value="Ig_V-set"/>
</dbReference>
<feature type="domain" description="Ig-like" evidence="9">
    <location>
        <begin position="343"/>
        <end position="431"/>
    </location>
</feature>
<dbReference type="PROSITE" id="PS00290">
    <property type="entry name" value="IG_MHC"/>
    <property type="match status" value="2"/>
</dbReference>
<dbReference type="InterPro" id="IPR036179">
    <property type="entry name" value="Ig-like_dom_sf"/>
</dbReference>
<dbReference type="Pfam" id="PF07654">
    <property type="entry name" value="C1-set"/>
    <property type="match status" value="4"/>
</dbReference>
<dbReference type="InParanoid" id="W5LWT9"/>
<dbReference type="HOGENOM" id="CLU_030625_3_0_1"/>
<feature type="transmembrane region" description="Helical" evidence="7">
    <location>
        <begin position="584"/>
        <end position="603"/>
    </location>
</feature>
<dbReference type="SMART" id="SM00409">
    <property type="entry name" value="IG"/>
    <property type="match status" value="2"/>
</dbReference>
<name>W5LWT9_LEPOC</name>
<dbReference type="Gene3D" id="2.60.40.10">
    <property type="entry name" value="Immunoglobulins"/>
    <property type="match status" value="5"/>
</dbReference>
<dbReference type="PANTHER" id="PTHR23411">
    <property type="entry name" value="TAPASIN"/>
    <property type="match status" value="1"/>
</dbReference>
<evidence type="ECO:0000313" key="10">
    <source>
        <dbReference type="Ensembl" id="ENSLOCP00000000596.1"/>
    </source>
</evidence>
<dbReference type="SMART" id="SM00407">
    <property type="entry name" value="IGc1"/>
    <property type="match status" value="4"/>
</dbReference>
<sequence length="607" mass="67608">MQVLVRLMLLFISFWDLHCVQLTQSALEIGKPGQSLRLSCQVSGYSLTDSSYATHWIRQPPGKGLEWLGHSYTTGNSYVPSVQGQFTISTDSSSTVYLQMTHTNTRDSYCIFECDYNAFEYWGKGTMVTVTSAQINPPLASVLWPCGVNLETTSPVTLGCLVEESYSGQATVYWSKDGQKLTTDIKMYPSVEDSGKYKKTSTLTVTKYDSYTCVANDRSSNENSTASSPKPQAPQAPNVSILTSPNMSPPNLVCVVSDFYPQTVTISWKKGKTSLDAQAAGIIERSPVKKPSTELFTAMSLLPVTAYDWDKDTIYTCSVHHAKTGTQKELSTSKSRECISFFPTVGSTSIFVTLHPPKVKELFLNNLAVLVCEVNGKEAANVEISWFVDSQKQSQNVKTSGDNNQRTSTLTTPQENWFSGKKFECKVSHSSIQPIIKHAQVLIDKNLKKPVVNIQKPNDNRVGNSNTVNLTCVVSGFYPDDIYIMWKESDKQGSTTSDREDDLTSKPVKQPNDESYTAFSQLTVRKEEWNEKKYTCAVKHASLGNNSQSPELDSITKDDEEILEFLDFGDTNPNDGEGNAWTTALWFIFLFLFNFLYSAILTISKKQ</sequence>
<dbReference type="OMA" id="ITQGQWV"/>
<dbReference type="SUPFAM" id="SSF48726">
    <property type="entry name" value="Immunoglobulin"/>
    <property type="match status" value="5"/>
</dbReference>
<dbReference type="eggNOG" id="ENOG502R54U">
    <property type="taxonomic scope" value="Eukaryota"/>
</dbReference>
<dbReference type="AlphaFoldDB" id="W5LWT9"/>
<dbReference type="InterPro" id="IPR050380">
    <property type="entry name" value="Immune_Resp_Modulators"/>
</dbReference>
<accession>W5LWT9</accession>
<dbReference type="FunFam" id="2.60.40.10:FF:001878">
    <property type="entry name" value="Immunoglobulin heavy variable 1-4"/>
    <property type="match status" value="1"/>
</dbReference>
<feature type="signal peptide" evidence="8">
    <location>
        <begin position="1"/>
        <end position="25"/>
    </location>
</feature>
<evidence type="ECO:0000313" key="11">
    <source>
        <dbReference type="Proteomes" id="UP000018468"/>
    </source>
</evidence>
<dbReference type="STRING" id="7918.ENSLOCP00000000596"/>
<feature type="region of interest" description="Disordered" evidence="6">
    <location>
        <begin position="490"/>
        <end position="512"/>
    </location>
</feature>
<dbReference type="Ensembl" id="ENSLOCT00000000597.1">
    <property type="protein sequence ID" value="ENSLOCP00000000596.1"/>
    <property type="gene ID" value="ENSLOCG00000000539.1"/>
</dbReference>
<evidence type="ECO:0000256" key="4">
    <source>
        <dbReference type="ARBA" id="ARBA00023319"/>
    </source>
</evidence>
<feature type="domain" description="Ig-like" evidence="9">
    <location>
        <begin position="137"/>
        <end position="227"/>
    </location>
</feature>
<feature type="domain" description="Ig-like" evidence="9">
    <location>
        <begin position="450"/>
        <end position="556"/>
    </location>
</feature>
<evidence type="ECO:0000256" key="1">
    <source>
        <dbReference type="ARBA" id="ARBA00022859"/>
    </source>
</evidence>